<feature type="short sequence motif" description="GXSXG" evidence="4">
    <location>
        <begin position="86"/>
        <end position="90"/>
    </location>
</feature>
<evidence type="ECO:0000313" key="6">
    <source>
        <dbReference type="EMBL" id="RZT93751.1"/>
    </source>
</evidence>
<feature type="domain" description="PNPLA" evidence="5">
    <location>
        <begin position="55"/>
        <end position="214"/>
    </location>
</feature>
<dbReference type="InterPro" id="IPR002641">
    <property type="entry name" value="PNPLA_dom"/>
</dbReference>
<proteinExistence type="predicted"/>
<comment type="caution">
    <text evidence="4">Lacks conserved residue(s) required for the propagation of feature annotation.</text>
</comment>
<keyword evidence="3 4" id="KW-0443">Lipid metabolism</keyword>
<feature type="active site" description="Proton acceptor" evidence="4">
    <location>
        <position position="201"/>
    </location>
</feature>
<comment type="caution">
    <text evidence="6">The sequence shown here is derived from an EMBL/GenBank/DDBJ whole genome shotgun (WGS) entry which is preliminary data.</text>
</comment>
<keyword evidence="1 4" id="KW-0378">Hydrolase</keyword>
<evidence type="ECO:0000313" key="7">
    <source>
        <dbReference type="Proteomes" id="UP000293671"/>
    </source>
</evidence>
<protein>
    <submittedName>
        <fullName evidence="6">NTE family protein</fullName>
    </submittedName>
</protein>
<dbReference type="GO" id="GO:0016787">
    <property type="term" value="F:hydrolase activity"/>
    <property type="evidence" value="ECO:0007669"/>
    <property type="project" value="UniProtKB-UniRule"/>
</dbReference>
<dbReference type="InterPro" id="IPR016035">
    <property type="entry name" value="Acyl_Trfase/lysoPLipase"/>
</dbReference>
<sequence>MPRPIDIDESRRRLLSLAGLTALLSGCAAFDYREPDAPGALTQLQPMQPKPQVALVLGSGGPRGYAHIGVLRVLEEAGIEPDLVVGSSVGALIGVFWASGLDAEQIDERSMQGGPLTLFDPNPFADRGWIRGQKLQDYVNDSLGGRRLEDLPRRVIVVATRRDDKQPRFFANGNPGVAVRASGAMPGIISPVGIDGVEYEDADESLPVAVSVARSAGAGFVIAVDVSARAGSTPADAPASMRLRDQRRRARIEPEVARADFLIHPDLPYWAGPRRSYFIESRAAGEATARERLPALRARVASAQ</sequence>
<dbReference type="InterPro" id="IPR050301">
    <property type="entry name" value="NTE"/>
</dbReference>
<dbReference type="Pfam" id="PF01734">
    <property type="entry name" value="Patatin"/>
    <property type="match status" value="1"/>
</dbReference>
<dbReference type="Proteomes" id="UP000293671">
    <property type="component" value="Unassembled WGS sequence"/>
</dbReference>
<feature type="active site" description="Nucleophile" evidence="4">
    <location>
        <position position="88"/>
    </location>
</feature>
<dbReference type="AlphaFoldDB" id="A0A4Q7VAG6"/>
<dbReference type="Gene3D" id="3.40.1090.10">
    <property type="entry name" value="Cytosolic phospholipase A2 catalytic domain"/>
    <property type="match status" value="2"/>
</dbReference>
<evidence type="ECO:0000256" key="1">
    <source>
        <dbReference type="ARBA" id="ARBA00022801"/>
    </source>
</evidence>
<dbReference type="PANTHER" id="PTHR14226:SF29">
    <property type="entry name" value="NEUROPATHY TARGET ESTERASE SWS"/>
    <property type="match status" value="1"/>
</dbReference>
<keyword evidence="2 4" id="KW-0442">Lipid degradation</keyword>
<name>A0A4Q7VAG6_9BURK</name>
<dbReference type="EMBL" id="SHKP01000008">
    <property type="protein sequence ID" value="RZT93751.1"/>
    <property type="molecule type" value="Genomic_DNA"/>
</dbReference>
<evidence type="ECO:0000256" key="2">
    <source>
        <dbReference type="ARBA" id="ARBA00022963"/>
    </source>
</evidence>
<dbReference type="PROSITE" id="PS51635">
    <property type="entry name" value="PNPLA"/>
    <property type="match status" value="1"/>
</dbReference>
<evidence type="ECO:0000256" key="4">
    <source>
        <dbReference type="PROSITE-ProRule" id="PRU01161"/>
    </source>
</evidence>
<evidence type="ECO:0000259" key="5">
    <source>
        <dbReference type="PROSITE" id="PS51635"/>
    </source>
</evidence>
<gene>
    <name evidence="6" type="ORF">EV670_3305</name>
</gene>
<dbReference type="PANTHER" id="PTHR14226">
    <property type="entry name" value="NEUROPATHY TARGET ESTERASE/SWISS CHEESE D.MELANOGASTER"/>
    <property type="match status" value="1"/>
</dbReference>
<dbReference type="SUPFAM" id="SSF52151">
    <property type="entry name" value="FabD/lysophospholipase-like"/>
    <property type="match status" value="1"/>
</dbReference>
<keyword evidence="7" id="KW-1185">Reference proteome</keyword>
<evidence type="ECO:0000256" key="3">
    <source>
        <dbReference type="ARBA" id="ARBA00023098"/>
    </source>
</evidence>
<accession>A0A4Q7VAG6</accession>
<dbReference type="PROSITE" id="PS51257">
    <property type="entry name" value="PROKAR_LIPOPROTEIN"/>
    <property type="match status" value="1"/>
</dbReference>
<reference evidence="6 7" key="1">
    <citation type="submission" date="2019-02" db="EMBL/GenBank/DDBJ databases">
        <title>Genomic Encyclopedia of Type Strains, Phase IV (KMG-IV): sequencing the most valuable type-strain genomes for metagenomic binning, comparative biology and taxonomic classification.</title>
        <authorList>
            <person name="Goeker M."/>
        </authorList>
    </citation>
    <scope>NUCLEOTIDE SEQUENCE [LARGE SCALE GENOMIC DNA]</scope>
    <source>
        <strain evidence="6 7">DSM 19570</strain>
    </source>
</reference>
<dbReference type="RefSeq" id="WP_165393348.1">
    <property type="nucleotide sequence ID" value="NZ_SHKP01000008.1"/>
</dbReference>
<organism evidence="6 7">
    <name type="scientific">Rivibacter subsaxonicus</name>
    <dbReference type="NCBI Taxonomy" id="457575"/>
    <lineage>
        <taxon>Bacteria</taxon>
        <taxon>Pseudomonadati</taxon>
        <taxon>Pseudomonadota</taxon>
        <taxon>Betaproteobacteria</taxon>
        <taxon>Burkholderiales</taxon>
        <taxon>Rivibacter</taxon>
    </lineage>
</organism>
<dbReference type="GO" id="GO:0016042">
    <property type="term" value="P:lipid catabolic process"/>
    <property type="evidence" value="ECO:0007669"/>
    <property type="project" value="UniProtKB-UniRule"/>
</dbReference>